<comment type="caution">
    <text evidence="1">The sequence shown here is derived from an EMBL/GenBank/DDBJ whole genome shotgun (WGS) entry which is preliminary data.</text>
</comment>
<sequence length="69" mass="7986">MAKSAKLEKRYEKHYKNKKVKNSLDTIDCLDISFQYKEKDRLISSSDEAFNDFEVIMKPGKADLILGIS</sequence>
<keyword evidence="2" id="KW-1185">Reference proteome</keyword>
<name>A0A9N8YTU9_FUNMO</name>
<evidence type="ECO:0000313" key="1">
    <source>
        <dbReference type="EMBL" id="CAG8447600.1"/>
    </source>
</evidence>
<protein>
    <submittedName>
        <fullName evidence="1">159_t:CDS:1</fullName>
    </submittedName>
</protein>
<accession>A0A9N8YTU9</accession>
<gene>
    <name evidence="1" type="ORF">FMOSSE_LOCUS1286</name>
</gene>
<dbReference type="Proteomes" id="UP000789375">
    <property type="component" value="Unassembled WGS sequence"/>
</dbReference>
<proteinExistence type="predicted"/>
<evidence type="ECO:0000313" key="2">
    <source>
        <dbReference type="Proteomes" id="UP000789375"/>
    </source>
</evidence>
<organism evidence="1 2">
    <name type="scientific">Funneliformis mosseae</name>
    <name type="common">Endomycorrhizal fungus</name>
    <name type="synonym">Glomus mosseae</name>
    <dbReference type="NCBI Taxonomy" id="27381"/>
    <lineage>
        <taxon>Eukaryota</taxon>
        <taxon>Fungi</taxon>
        <taxon>Fungi incertae sedis</taxon>
        <taxon>Mucoromycota</taxon>
        <taxon>Glomeromycotina</taxon>
        <taxon>Glomeromycetes</taxon>
        <taxon>Glomerales</taxon>
        <taxon>Glomeraceae</taxon>
        <taxon>Funneliformis</taxon>
    </lineage>
</organism>
<reference evidence="1" key="1">
    <citation type="submission" date="2021-06" db="EMBL/GenBank/DDBJ databases">
        <authorList>
            <person name="Kallberg Y."/>
            <person name="Tangrot J."/>
            <person name="Rosling A."/>
        </authorList>
    </citation>
    <scope>NUCLEOTIDE SEQUENCE</scope>
    <source>
        <strain evidence="1">87-6 pot B 2015</strain>
    </source>
</reference>
<dbReference type="EMBL" id="CAJVPP010000146">
    <property type="protein sequence ID" value="CAG8447600.1"/>
    <property type="molecule type" value="Genomic_DNA"/>
</dbReference>
<dbReference type="AlphaFoldDB" id="A0A9N8YTU9"/>